<dbReference type="RefSeq" id="WP_143053991.1">
    <property type="nucleotide sequence ID" value="NZ_FNZR01000014.1"/>
</dbReference>
<sequence length="158" mass="18217">MSIYFYYVPFLLLIDYLRTLFPEINQLRFNLQKLADTVEDLVISDVAGDSSRNNRVFVALIADCLTFLLPRGNIFNDDHMTGDESTKIHYYRGSYRGSDFYIAYRLQEVRDNYVLMRRPTISAITNRPEVNAPVAKANAFGLMVETLDKCLREGIIEA</sequence>
<accession>A0A1H7UAT2</accession>
<evidence type="ECO:0000313" key="2">
    <source>
        <dbReference type="Proteomes" id="UP000198916"/>
    </source>
</evidence>
<protein>
    <submittedName>
        <fullName evidence="1">Uncharacterized protein</fullName>
    </submittedName>
</protein>
<dbReference type="STRING" id="332977.SAMN05421740_11472"/>
<name>A0A1H7UAT2_9SPHI</name>
<evidence type="ECO:0000313" key="1">
    <source>
        <dbReference type="EMBL" id="SEL94172.1"/>
    </source>
</evidence>
<gene>
    <name evidence="1" type="ORF">SAMN05421740_11472</name>
</gene>
<proteinExistence type="predicted"/>
<organism evidence="1 2">
    <name type="scientific">Parapedobacter koreensis</name>
    <dbReference type="NCBI Taxonomy" id="332977"/>
    <lineage>
        <taxon>Bacteria</taxon>
        <taxon>Pseudomonadati</taxon>
        <taxon>Bacteroidota</taxon>
        <taxon>Sphingobacteriia</taxon>
        <taxon>Sphingobacteriales</taxon>
        <taxon>Sphingobacteriaceae</taxon>
        <taxon>Parapedobacter</taxon>
    </lineage>
</organism>
<dbReference type="Proteomes" id="UP000198916">
    <property type="component" value="Unassembled WGS sequence"/>
</dbReference>
<dbReference type="AlphaFoldDB" id="A0A1H7UAT2"/>
<reference evidence="2" key="1">
    <citation type="submission" date="2016-10" db="EMBL/GenBank/DDBJ databases">
        <authorList>
            <person name="Varghese N."/>
            <person name="Submissions S."/>
        </authorList>
    </citation>
    <scope>NUCLEOTIDE SEQUENCE [LARGE SCALE GENOMIC DNA]</scope>
    <source>
        <strain evidence="2">Jip14</strain>
    </source>
</reference>
<dbReference type="EMBL" id="FNZR01000014">
    <property type="protein sequence ID" value="SEL94172.1"/>
    <property type="molecule type" value="Genomic_DNA"/>
</dbReference>
<keyword evidence="2" id="KW-1185">Reference proteome</keyword>